<keyword evidence="4 7" id="KW-0812">Transmembrane</keyword>
<evidence type="ECO:0000313" key="9">
    <source>
        <dbReference type="EMBL" id="CAL4984385.1"/>
    </source>
</evidence>
<feature type="domain" description="Casparian strip membrane protein" evidence="8">
    <location>
        <begin position="22"/>
        <end position="169"/>
    </location>
</feature>
<organism evidence="9 10">
    <name type="scientific">Urochloa decumbens</name>
    <dbReference type="NCBI Taxonomy" id="240449"/>
    <lineage>
        <taxon>Eukaryota</taxon>
        <taxon>Viridiplantae</taxon>
        <taxon>Streptophyta</taxon>
        <taxon>Embryophyta</taxon>
        <taxon>Tracheophyta</taxon>
        <taxon>Spermatophyta</taxon>
        <taxon>Magnoliopsida</taxon>
        <taxon>Liliopsida</taxon>
        <taxon>Poales</taxon>
        <taxon>Poaceae</taxon>
        <taxon>PACMAD clade</taxon>
        <taxon>Panicoideae</taxon>
        <taxon>Panicodae</taxon>
        <taxon>Paniceae</taxon>
        <taxon>Melinidinae</taxon>
        <taxon>Urochloa</taxon>
    </lineage>
</organism>
<feature type="transmembrane region" description="Helical" evidence="7">
    <location>
        <begin position="74"/>
        <end position="94"/>
    </location>
</feature>
<sequence length="194" mass="20046">MQYEHETADCHVMPDDPPNGTDSLTFVLRIFTLGLALASAIVMATASSCTISGDGDGDDDDDSTTVAYKDFPPFVYLVACNITATILETAAVYVQYRKGGGGDDDEEPPVLPGVVLVVLDVAVQVLLYSSAGGVFAAVVAYGDQISACADAAGNFSAEVHKAKLLAFGAGLAAALAAVVKDVPLPFSIWPIPSE</sequence>
<evidence type="ECO:0000313" key="10">
    <source>
        <dbReference type="Proteomes" id="UP001497457"/>
    </source>
</evidence>
<dbReference type="InterPro" id="IPR044173">
    <property type="entry name" value="CASPL"/>
</dbReference>
<dbReference type="InterPro" id="IPR006702">
    <property type="entry name" value="CASP_dom"/>
</dbReference>
<comment type="caution">
    <text evidence="7">Lacks conserved residue(s) required for the propagation of feature annotation.</text>
</comment>
<feature type="transmembrane region" description="Helical" evidence="7">
    <location>
        <begin position="26"/>
        <end position="46"/>
    </location>
</feature>
<name>A0ABC9ARU7_9POAL</name>
<feature type="transmembrane region" description="Helical" evidence="7">
    <location>
        <begin position="114"/>
        <end position="141"/>
    </location>
</feature>
<accession>A0ABC9ARU7</accession>
<keyword evidence="3 7" id="KW-1003">Cell membrane</keyword>
<evidence type="ECO:0000256" key="2">
    <source>
        <dbReference type="ARBA" id="ARBA00007651"/>
    </source>
</evidence>
<protein>
    <recommendedName>
        <fullName evidence="7">CASP-like protein</fullName>
    </recommendedName>
</protein>
<proteinExistence type="inferred from homology"/>
<dbReference type="Proteomes" id="UP001497457">
    <property type="component" value="Chromosome 22rd"/>
</dbReference>
<evidence type="ECO:0000256" key="4">
    <source>
        <dbReference type="ARBA" id="ARBA00022692"/>
    </source>
</evidence>
<evidence type="ECO:0000256" key="6">
    <source>
        <dbReference type="ARBA" id="ARBA00023136"/>
    </source>
</evidence>
<evidence type="ECO:0000256" key="1">
    <source>
        <dbReference type="ARBA" id="ARBA00004651"/>
    </source>
</evidence>
<keyword evidence="10" id="KW-1185">Reference proteome</keyword>
<dbReference type="GO" id="GO:0005886">
    <property type="term" value="C:plasma membrane"/>
    <property type="evidence" value="ECO:0007669"/>
    <property type="project" value="UniProtKB-SubCell"/>
</dbReference>
<evidence type="ECO:0000256" key="7">
    <source>
        <dbReference type="RuleBase" id="RU361233"/>
    </source>
</evidence>
<gene>
    <name evidence="9" type="ORF">URODEC1_LOCUS57481</name>
</gene>
<comment type="subunit">
    <text evidence="7">Homodimer and heterodimers.</text>
</comment>
<dbReference type="PANTHER" id="PTHR36488">
    <property type="entry name" value="CASP-LIKE PROTEIN 1U1"/>
    <property type="match status" value="1"/>
</dbReference>
<comment type="similarity">
    <text evidence="2 7">Belongs to the Casparian strip membrane proteins (CASP) family.</text>
</comment>
<dbReference type="Pfam" id="PF04535">
    <property type="entry name" value="CASP_dom"/>
    <property type="match status" value="1"/>
</dbReference>
<comment type="subcellular location">
    <subcellularLocation>
        <location evidence="1 7">Cell membrane</location>
        <topology evidence="1 7">Multi-pass membrane protein</topology>
    </subcellularLocation>
</comment>
<keyword evidence="6 7" id="KW-0472">Membrane</keyword>
<keyword evidence="5 7" id="KW-1133">Transmembrane helix</keyword>
<dbReference type="EMBL" id="OZ075132">
    <property type="protein sequence ID" value="CAL4984385.1"/>
    <property type="molecule type" value="Genomic_DNA"/>
</dbReference>
<dbReference type="PANTHER" id="PTHR36488:SF1">
    <property type="entry name" value="CASP-LIKE PROTEIN 1U2"/>
    <property type="match status" value="1"/>
</dbReference>
<dbReference type="AlphaFoldDB" id="A0ABC9ARU7"/>
<evidence type="ECO:0000256" key="3">
    <source>
        <dbReference type="ARBA" id="ARBA00022475"/>
    </source>
</evidence>
<evidence type="ECO:0000259" key="8">
    <source>
        <dbReference type="Pfam" id="PF04535"/>
    </source>
</evidence>
<reference evidence="9" key="1">
    <citation type="submission" date="2024-10" db="EMBL/GenBank/DDBJ databases">
        <authorList>
            <person name="Ryan C."/>
        </authorList>
    </citation>
    <scope>NUCLEOTIDE SEQUENCE [LARGE SCALE GENOMIC DNA]</scope>
</reference>
<evidence type="ECO:0000256" key="5">
    <source>
        <dbReference type="ARBA" id="ARBA00022989"/>
    </source>
</evidence>